<dbReference type="SUPFAM" id="SSF53448">
    <property type="entry name" value="Nucleotide-diphospho-sugar transferases"/>
    <property type="match status" value="1"/>
</dbReference>
<dbReference type="GO" id="GO:0016740">
    <property type="term" value="F:transferase activity"/>
    <property type="evidence" value="ECO:0007669"/>
    <property type="project" value="UniProtKB-KW"/>
</dbReference>
<evidence type="ECO:0000313" key="3">
    <source>
        <dbReference type="Proteomes" id="UP000028123"/>
    </source>
</evidence>
<organism evidence="2 3">
    <name type="scientific">Paenibacillus tyrfis</name>
    <dbReference type="NCBI Taxonomy" id="1501230"/>
    <lineage>
        <taxon>Bacteria</taxon>
        <taxon>Bacillati</taxon>
        <taxon>Bacillota</taxon>
        <taxon>Bacilli</taxon>
        <taxon>Bacillales</taxon>
        <taxon>Paenibacillaceae</taxon>
        <taxon>Paenibacillus</taxon>
    </lineage>
</organism>
<dbReference type="Gene3D" id="3.90.550.10">
    <property type="entry name" value="Spore Coat Polysaccharide Biosynthesis Protein SpsA, Chain A"/>
    <property type="match status" value="1"/>
</dbReference>
<accession>A0A081NZV3</accession>
<proteinExistence type="predicted"/>
<keyword evidence="2" id="KW-0808">Transferase</keyword>
<dbReference type="RefSeq" id="WP_036687033.1">
    <property type="nucleotide sequence ID" value="NZ_JNVM01000018.1"/>
</dbReference>
<sequence length="259" mass="29741">MDHSEVKRISVTIIAQNEEQRIAKAVVSCQDFADEIVVIDGGSKDATVEIAESLGCKVFFNPWPGFAKQRNFAAEKATHDWIFFIDTDEFANEELKNSIKQWKAGKTADADIYNIYRIGNFMGKWLDKGEHLPRMYNRKVTSIKETEVHEGPEPEGRKIGFMPGILWHDGYRSIDDHVIRFNKYTALEAQKALSSNQSFSLMRLLFRPVLRFGQKYFVHGLFKKGLAGLTVATLWAYYEYLTQIKLYELKRVQNSGVAE</sequence>
<reference evidence="2 3" key="1">
    <citation type="submission" date="2014-06" db="EMBL/GenBank/DDBJ databases">
        <title>Draft genome sequence of Paenibacillus sp. MSt1.</title>
        <authorList>
            <person name="Aw Y.K."/>
            <person name="Ong K.S."/>
            <person name="Gan H.M."/>
            <person name="Lee S.M."/>
        </authorList>
    </citation>
    <scope>NUCLEOTIDE SEQUENCE [LARGE SCALE GENOMIC DNA]</scope>
    <source>
        <strain evidence="2 3">MSt1</strain>
    </source>
</reference>
<name>A0A081NZV3_9BACL</name>
<dbReference type="CDD" id="cd02511">
    <property type="entry name" value="Beta4Glucosyltransferase"/>
    <property type="match status" value="1"/>
</dbReference>
<gene>
    <name evidence="2" type="ORF">ET33_11950</name>
</gene>
<feature type="domain" description="Glycosyltransferase 2-like" evidence="1">
    <location>
        <begin position="10"/>
        <end position="127"/>
    </location>
</feature>
<evidence type="ECO:0000259" key="1">
    <source>
        <dbReference type="Pfam" id="PF00535"/>
    </source>
</evidence>
<dbReference type="Proteomes" id="UP000028123">
    <property type="component" value="Unassembled WGS sequence"/>
</dbReference>
<dbReference type="PANTHER" id="PTHR43630:SF2">
    <property type="entry name" value="GLYCOSYLTRANSFERASE"/>
    <property type="match status" value="1"/>
</dbReference>
<dbReference type="eggNOG" id="COG0463">
    <property type="taxonomic scope" value="Bacteria"/>
</dbReference>
<dbReference type="EMBL" id="JNVM01000018">
    <property type="protein sequence ID" value="KEQ23976.1"/>
    <property type="molecule type" value="Genomic_DNA"/>
</dbReference>
<dbReference type="PANTHER" id="PTHR43630">
    <property type="entry name" value="POLY-BETA-1,6-N-ACETYL-D-GLUCOSAMINE SYNTHASE"/>
    <property type="match status" value="1"/>
</dbReference>
<dbReference type="OrthoDB" id="9815923at2"/>
<dbReference type="InterPro" id="IPR029044">
    <property type="entry name" value="Nucleotide-diphossugar_trans"/>
</dbReference>
<keyword evidence="3" id="KW-1185">Reference proteome</keyword>
<dbReference type="InterPro" id="IPR001173">
    <property type="entry name" value="Glyco_trans_2-like"/>
</dbReference>
<protein>
    <submittedName>
        <fullName evidence="2">Glycosyl transferase</fullName>
    </submittedName>
</protein>
<dbReference type="Pfam" id="PF00535">
    <property type="entry name" value="Glycos_transf_2"/>
    <property type="match status" value="1"/>
</dbReference>
<evidence type="ECO:0000313" key="2">
    <source>
        <dbReference type="EMBL" id="KEQ23976.1"/>
    </source>
</evidence>
<comment type="caution">
    <text evidence="2">The sequence shown here is derived from an EMBL/GenBank/DDBJ whole genome shotgun (WGS) entry which is preliminary data.</text>
</comment>
<dbReference type="AlphaFoldDB" id="A0A081NZV3"/>